<accession>A0A0A9AL49</accession>
<organism evidence="2">
    <name type="scientific">Arundo donax</name>
    <name type="common">Giant reed</name>
    <name type="synonym">Donax arundinaceus</name>
    <dbReference type="NCBI Taxonomy" id="35708"/>
    <lineage>
        <taxon>Eukaryota</taxon>
        <taxon>Viridiplantae</taxon>
        <taxon>Streptophyta</taxon>
        <taxon>Embryophyta</taxon>
        <taxon>Tracheophyta</taxon>
        <taxon>Spermatophyta</taxon>
        <taxon>Magnoliopsida</taxon>
        <taxon>Liliopsida</taxon>
        <taxon>Poales</taxon>
        <taxon>Poaceae</taxon>
        <taxon>PACMAD clade</taxon>
        <taxon>Arundinoideae</taxon>
        <taxon>Arundineae</taxon>
        <taxon>Arundo</taxon>
    </lineage>
</organism>
<proteinExistence type="predicted"/>
<dbReference type="AlphaFoldDB" id="A0A0A9AL49"/>
<feature type="compositionally biased region" description="Basic and acidic residues" evidence="1">
    <location>
        <begin position="19"/>
        <end position="32"/>
    </location>
</feature>
<feature type="region of interest" description="Disordered" evidence="1">
    <location>
        <begin position="1"/>
        <end position="38"/>
    </location>
</feature>
<dbReference type="EMBL" id="GBRH01250073">
    <property type="protein sequence ID" value="JAD47822.1"/>
    <property type="molecule type" value="Transcribed_RNA"/>
</dbReference>
<sequence>MQQQKEGHTQIGHNPRQKSCTDRMQKSHEKAQKRCTHL</sequence>
<evidence type="ECO:0000313" key="2">
    <source>
        <dbReference type="EMBL" id="JAD47822.1"/>
    </source>
</evidence>
<name>A0A0A9AL49_ARUDO</name>
<evidence type="ECO:0000256" key="1">
    <source>
        <dbReference type="SAM" id="MobiDB-lite"/>
    </source>
</evidence>
<reference evidence="2" key="1">
    <citation type="submission" date="2014-09" db="EMBL/GenBank/DDBJ databases">
        <authorList>
            <person name="Magalhaes I.L.F."/>
            <person name="Oliveira U."/>
            <person name="Santos F.R."/>
            <person name="Vidigal T.H.D.A."/>
            <person name="Brescovit A.D."/>
            <person name="Santos A.J."/>
        </authorList>
    </citation>
    <scope>NUCLEOTIDE SEQUENCE</scope>
    <source>
        <tissue evidence="2">Shoot tissue taken approximately 20 cm above the soil surface</tissue>
    </source>
</reference>
<reference evidence="2" key="2">
    <citation type="journal article" date="2015" name="Data Brief">
        <title>Shoot transcriptome of the giant reed, Arundo donax.</title>
        <authorList>
            <person name="Barrero R.A."/>
            <person name="Guerrero F.D."/>
            <person name="Moolhuijzen P."/>
            <person name="Goolsby J.A."/>
            <person name="Tidwell J."/>
            <person name="Bellgard S.E."/>
            <person name="Bellgard M.I."/>
        </authorList>
    </citation>
    <scope>NUCLEOTIDE SEQUENCE</scope>
    <source>
        <tissue evidence="2">Shoot tissue taken approximately 20 cm above the soil surface</tissue>
    </source>
</reference>
<protein>
    <submittedName>
        <fullName evidence="2">Uncharacterized protein</fullName>
    </submittedName>
</protein>